<dbReference type="Proteomes" id="UP000193986">
    <property type="component" value="Unassembled WGS sequence"/>
</dbReference>
<dbReference type="AlphaFoldDB" id="A0A1Y2B4T0"/>
<keyword evidence="4 8" id="KW-0808">Transferase</keyword>
<dbReference type="SUPFAM" id="SSF53383">
    <property type="entry name" value="PLP-dependent transferases"/>
    <property type="match status" value="1"/>
</dbReference>
<evidence type="ECO:0000256" key="5">
    <source>
        <dbReference type="ARBA" id="ARBA00022898"/>
    </source>
</evidence>
<dbReference type="STRING" id="71784.A0A1Y2B4T0"/>
<name>A0A1Y2B4T0_9TREE</name>
<evidence type="ECO:0000259" key="7">
    <source>
        <dbReference type="Pfam" id="PF00155"/>
    </source>
</evidence>
<evidence type="ECO:0000256" key="6">
    <source>
        <dbReference type="SAM" id="MobiDB-lite"/>
    </source>
</evidence>
<evidence type="ECO:0000313" key="8">
    <source>
        <dbReference type="EMBL" id="ORY29560.1"/>
    </source>
</evidence>
<evidence type="ECO:0000256" key="1">
    <source>
        <dbReference type="ARBA" id="ARBA00001933"/>
    </source>
</evidence>
<dbReference type="InterPro" id="IPR004839">
    <property type="entry name" value="Aminotransferase_I/II_large"/>
</dbReference>
<gene>
    <name evidence="8" type="ORF">BCR39DRAFT_532132</name>
</gene>
<dbReference type="InterPro" id="IPR015421">
    <property type="entry name" value="PyrdxlP-dep_Trfase_major"/>
</dbReference>
<dbReference type="GO" id="GO:0008483">
    <property type="term" value="F:transaminase activity"/>
    <property type="evidence" value="ECO:0007669"/>
    <property type="project" value="UniProtKB-KW"/>
</dbReference>
<feature type="region of interest" description="Disordered" evidence="6">
    <location>
        <begin position="176"/>
        <end position="205"/>
    </location>
</feature>
<dbReference type="PANTHER" id="PTHR46383">
    <property type="entry name" value="ASPARTATE AMINOTRANSFERASE"/>
    <property type="match status" value="1"/>
</dbReference>
<dbReference type="PANTHER" id="PTHR46383:SF1">
    <property type="entry name" value="ASPARTATE AMINOTRANSFERASE"/>
    <property type="match status" value="1"/>
</dbReference>
<evidence type="ECO:0000256" key="2">
    <source>
        <dbReference type="ARBA" id="ARBA00007441"/>
    </source>
</evidence>
<sequence length="473" mass="50944">MGTASLNFAIAPAVDDTEAPPIPKARAWAETYLSSSLSSSSPLLDLSQGVPRSAPHPEVLSSLSSISASPSAARYGPILGEPELRSSVATEIQNQYLTSNVLSEDIAITAGCNMAFLVLLMVVCPPKTSIMLPLPAYFNQSMCASLQSLNVVYIPAVPDKGFTASIESARISLEKDKKQVSSGTGLPGGQGGDGREGTGRVGEGNGQGKIRMIVLVSPSNPTGTIYNHQQLKEWYDLAKEFKVALVLDETYRDFVQGPNGNGIGQPHTLFDEPDWRGTLVCVGSFSKGYRIPGHRLGSIIASPVLLKRITTVCDCMQICAPRPPQLALAPLLAKLRSDLLESSAQLSHRRRLFSETVNSVPGWSVDSIGGYFAYVSFPAAYLHASSVLGLKRKQLGSEDVARVLATRVGVVTLPGAFFMPPLNADDVWEEIVDGDMLRQDRWLRFAVANVEDDVVLQLGPRLKQMNELMGMDD</sequence>
<organism evidence="8 9">
    <name type="scientific">Naematelia encephala</name>
    <dbReference type="NCBI Taxonomy" id="71784"/>
    <lineage>
        <taxon>Eukaryota</taxon>
        <taxon>Fungi</taxon>
        <taxon>Dikarya</taxon>
        <taxon>Basidiomycota</taxon>
        <taxon>Agaricomycotina</taxon>
        <taxon>Tremellomycetes</taxon>
        <taxon>Tremellales</taxon>
        <taxon>Naemateliaceae</taxon>
        <taxon>Naematelia</taxon>
    </lineage>
</organism>
<comment type="similarity">
    <text evidence="2">Belongs to the class-I pyridoxal-phosphate-dependent aminotransferase family.</text>
</comment>
<keyword evidence="3" id="KW-0032">Aminotransferase</keyword>
<dbReference type="InterPro" id="IPR050596">
    <property type="entry name" value="AspAT/PAT-like"/>
</dbReference>
<evidence type="ECO:0000313" key="9">
    <source>
        <dbReference type="Proteomes" id="UP000193986"/>
    </source>
</evidence>
<accession>A0A1Y2B4T0</accession>
<comment type="cofactor">
    <cofactor evidence="1">
        <name>pyridoxal 5'-phosphate</name>
        <dbReference type="ChEBI" id="CHEBI:597326"/>
    </cofactor>
</comment>
<dbReference type="GO" id="GO:0006520">
    <property type="term" value="P:amino acid metabolic process"/>
    <property type="evidence" value="ECO:0007669"/>
    <property type="project" value="InterPro"/>
</dbReference>
<dbReference type="Gene3D" id="3.40.640.10">
    <property type="entry name" value="Type I PLP-dependent aspartate aminotransferase-like (Major domain)"/>
    <property type="match status" value="1"/>
</dbReference>
<dbReference type="InParanoid" id="A0A1Y2B4T0"/>
<feature type="domain" description="Aminotransferase class I/classII large" evidence="7">
    <location>
        <begin position="43"/>
        <end position="453"/>
    </location>
</feature>
<dbReference type="Pfam" id="PF00155">
    <property type="entry name" value="Aminotran_1_2"/>
    <property type="match status" value="1"/>
</dbReference>
<dbReference type="GO" id="GO:0030170">
    <property type="term" value="F:pyridoxal phosphate binding"/>
    <property type="evidence" value="ECO:0007669"/>
    <property type="project" value="InterPro"/>
</dbReference>
<dbReference type="InterPro" id="IPR015424">
    <property type="entry name" value="PyrdxlP-dep_Trfase"/>
</dbReference>
<keyword evidence="5" id="KW-0663">Pyridoxal phosphate</keyword>
<protein>
    <submittedName>
        <fullName evidence="8">Pyridoxal phosphate-dependent transferase</fullName>
    </submittedName>
</protein>
<evidence type="ECO:0000256" key="3">
    <source>
        <dbReference type="ARBA" id="ARBA00022576"/>
    </source>
</evidence>
<dbReference type="EMBL" id="MCFC01000025">
    <property type="protein sequence ID" value="ORY29560.1"/>
    <property type="molecule type" value="Genomic_DNA"/>
</dbReference>
<dbReference type="CDD" id="cd00609">
    <property type="entry name" value="AAT_like"/>
    <property type="match status" value="1"/>
</dbReference>
<keyword evidence="9" id="KW-1185">Reference proteome</keyword>
<comment type="caution">
    <text evidence="8">The sequence shown here is derived from an EMBL/GenBank/DDBJ whole genome shotgun (WGS) entry which is preliminary data.</text>
</comment>
<reference evidence="8 9" key="1">
    <citation type="submission" date="2016-07" db="EMBL/GenBank/DDBJ databases">
        <title>Pervasive Adenine N6-methylation of Active Genes in Fungi.</title>
        <authorList>
            <consortium name="DOE Joint Genome Institute"/>
            <person name="Mondo S.J."/>
            <person name="Dannebaum R.O."/>
            <person name="Kuo R.C."/>
            <person name="Labutti K."/>
            <person name="Haridas S."/>
            <person name="Kuo A."/>
            <person name="Salamov A."/>
            <person name="Ahrendt S.R."/>
            <person name="Lipzen A."/>
            <person name="Sullivan W."/>
            <person name="Andreopoulos W.B."/>
            <person name="Clum A."/>
            <person name="Lindquist E."/>
            <person name="Daum C."/>
            <person name="Ramamoorthy G.K."/>
            <person name="Gryganskyi A."/>
            <person name="Culley D."/>
            <person name="Magnuson J.K."/>
            <person name="James T.Y."/>
            <person name="O'Malley M.A."/>
            <person name="Stajich J.E."/>
            <person name="Spatafora J.W."/>
            <person name="Visel A."/>
            <person name="Grigoriev I.V."/>
        </authorList>
    </citation>
    <scope>NUCLEOTIDE SEQUENCE [LARGE SCALE GENOMIC DNA]</scope>
    <source>
        <strain evidence="8 9">68-887.2</strain>
    </source>
</reference>
<dbReference type="OrthoDB" id="7042322at2759"/>
<proteinExistence type="inferred from homology"/>
<evidence type="ECO:0000256" key="4">
    <source>
        <dbReference type="ARBA" id="ARBA00022679"/>
    </source>
</evidence>